<evidence type="ECO:0000256" key="1">
    <source>
        <dbReference type="SAM" id="MobiDB-lite"/>
    </source>
</evidence>
<dbReference type="EMBL" id="JAINUF010000005">
    <property type="protein sequence ID" value="KAJ8361569.1"/>
    <property type="molecule type" value="Genomic_DNA"/>
</dbReference>
<feature type="compositionally biased region" description="Polar residues" evidence="1">
    <location>
        <begin position="75"/>
        <end position="84"/>
    </location>
</feature>
<dbReference type="AlphaFoldDB" id="A0A9Q1FMX6"/>
<name>A0A9Q1FMX6_SYNKA</name>
<keyword evidence="3" id="KW-1185">Reference proteome</keyword>
<evidence type="ECO:0000313" key="2">
    <source>
        <dbReference type="EMBL" id="KAJ8361569.1"/>
    </source>
</evidence>
<gene>
    <name evidence="2" type="ORF">SKAU_G00180940</name>
</gene>
<dbReference type="Proteomes" id="UP001152622">
    <property type="component" value="Chromosome 5"/>
</dbReference>
<evidence type="ECO:0000313" key="3">
    <source>
        <dbReference type="Proteomes" id="UP001152622"/>
    </source>
</evidence>
<protein>
    <submittedName>
        <fullName evidence="2">Uncharacterized protein</fullName>
    </submittedName>
</protein>
<sequence>MEKKGNCQTPCSPPDLFDAVTRAVRLTERLIPQSDPETAPATENTSEPAPDSGRFVFNRAAAGENLDSRPPPRDFTSTQGARIR</sequence>
<accession>A0A9Q1FMX6</accession>
<proteinExistence type="predicted"/>
<reference evidence="2" key="1">
    <citation type="journal article" date="2023" name="Science">
        <title>Genome structures resolve the early diversification of teleost fishes.</title>
        <authorList>
            <person name="Parey E."/>
            <person name="Louis A."/>
            <person name="Montfort J."/>
            <person name="Bouchez O."/>
            <person name="Roques C."/>
            <person name="Iampietro C."/>
            <person name="Lluch J."/>
            <person name="Castinel A."/>
            <person name="Donnadieu C."/>
            <person name="Desvignes T."/>
            <person name="Floi Bucao C."/>
            <person name="Jouanno E."/>
            <person name="Wen M."/>
            <person name="Mejri S."/>
            <person name="Dirks R."/>
            <person name="Jansen H."/>
            <person name="Henkel C."/>
            <person name="Chen W.J."/>
            <person name="Zahm M."/>
            <person name="Cabau C."/>
            <person name="Klopp C."/>
            <person name="Thompson A.W."/>
            <person name="Robinson-Rechavi M."/>
            <person name="Braasch I."/>
            <person name="Lecointre G."/>
            <person name="Bobe J."/>
            <person name="Postlethwait J.H."/>
            <person name="Berthelot C."/>
            <person name="Roest Crollius H."/>
            <person name="Guiguen Y."/>
        </authorList>
    </citation>
    <scope>NUCLEOTIDE SEQUENCE</scope>
    <source>
        <strain evidence="2">WJC10195</strain>
    </source>
</reference>
<comment type="caution">
    <text evidence="2">The sequence shown here is derived from an EMBL/GenBank/DDBJ whole genome shotgun (WGS) entry which is preliminary data.</text>
</comment>
<organism evidence="2 3">
    <name type="scientific">Synaphobranchus kaupii</name>
    <name type="common">Kaup's arrowtooth eel</name>
    <dbReference type="NCBI Taxonomy" id="118154"/>
    <lineage>
        <taxon>Eukaryota</taxon>
        <taxon>Metazoa</taxon>
        <taxon>Chordata</taxon>
        <taxon>Craniata</taxon>
        <taxon>Vertebrata</taxon>
        <taxon>Euteleostomi</taxon>
        <taxon>Actinopterygii</taxon>
        <taxon>Neopterygii</taxon>
        <taxon>Teleostei</taxon>
        <taxon>Anguilliformes</taxon>
        <taxon>Synaphobranchidae</taxon>
        <taxon>Synaphobranchus</taxon>
    </lineage>
</organism>
<feature type="region of interest" description="Disordered" evidence="1">
    <location>
        <begin position="30"/>
        <end position="84"/>
    </location>
</feature>